<sequence length="228" mass="25827">MPFYEHEFHRASERMIRAAKSSVQGASILLQTQQVLVGNVRTEKLRKLYHSIEKDLTEVETVMGNYLWKEDKGLDSRSARLTGPHRSNKRIRTRPSNAHASTSEVPETPPTYPHLSRRNESLPSMSMEKVPVTTRVGYPYERRSVHRTSPFPLITQNATHSYSLPHTPTRARHTPRHKMPEQHVPSEYSKTETEPPSPIGPSRAHQIGAALIAIAPNSDESVTEPETE</sequence>
<feature type="region of interest" description="Disordered" evidence="1">
    <location>
        <begin position="77"/>
        <end position="127"/>
    </location>
</feature>
<feature type="region of interest" description="Disordered" evidence="1">
    <location>
        <begin position="160"/>
        <end position="203"/>
    </location>
</feature>
<proteinExistence type="predicted"/>
<evidence type="ECO:0000256" key="1">
    <source>
        <dbReference type="SAM" id="MobiDB-lite"/>
    </source>
</evidence>
<dbReference type="EMBL" id="JANAWD010001229">
    <property type="protein sequence ID" value="KAJ3473865.1"/>
    <property type="molecule type" value="Genomic_DNA"/>
</dbReference>
<gene>
    <name evidence="2" type="ORF">NLI96_g12783</name>
</gene>
<feature type="compositionally biased region" description="Polar residues" evidence="1">
    <location>
        <begin position="94"/>
        <end position="105"/>
    </location>
</feature>
<comment type="caution">
    <text evidence="2">The sequence shown here is derived from an EMBL/GenBank/DDBJ whole genome shotgun (WGS) entry which is preliminary data.</text>
</comment>
<keyword evidence="3" id="KW-1185">Reference proteome</keyword>
<organism evidence="2 3">
    <name type="scientific">Meripilus lineatus</name>
    <dbReference type="NCBI Taxonomy" id="2056292"/>
    <lineage>
        <taxon>Eukaryota</taxon>
        <taxon>Fungi</taxon>
        <taxon>Dikarya</taxon>
        <taxon>Basidiomycota</taxon>
        <taxon>Agaricomycotina</taxon>
        <taxon>Agaricomycetes</taxon>
        <taxon>Polyporales</taxon>
        <taxon>Meripilaceae</taxon>
        <taxon>Meripilus</taxon>
    </lineage>
</organism>
<accession>A0AAD5UP83</accession>
<reference evidence="2" key="1">
    <citation type="submission" date="2022-07" db="EMBL/GenBank/DDBJ databases">
        <title>Genome Sequence of Physisporinus lineatus.</title>
        <authorList>
            <person name="Buettner E."/>
        </authorList>
    </citation>
    <scope>NUCLEOTIDE SEQUENCE</scope>
    <source>
        <strain evidence="2">VT162</strain>
    </source>
</reference>
<protein>
    <submittedName>
        <fullName evidence="2">Uncharacterized protein</fullName>
    </submittedName>
</protein>
<dbReference type="Proteomes" id="UP001212997">
    <property type="component" value="Unassembled WGS sequence"/>
</dbReference>
<dbReference type="AlphaFoldDB" id="A0AAD5UP83"/>
<evidence type="ECO:0000313" key="2">
    <source>
        <dbReference type="EMBL" id="KAJ3473865.1"/>
    </source>
</evidence>
<name>A0AAD5UP83_9APHY</name>
<evidence type="ECO:0000313" key="3">
    <source>
        <dbReference type="Proteomes" id="UP001212997"/>
    </source>
</evidence>